<dbReference type="InterPro" id="IPR011545">
    <property type="entry name" value="DEAD/DEAH_box_helicase_dom"/>
</dbReference>
<dbReference type="SMART" id="SM00487">
    <property type="entry name" value="DEXDc"/>
    <property type="match status" value="1"/>
</dbReference>
<dbReference type="EMBL" id="CAWYQH010000130">
    <property type="protein sequence ID" value="CAK8692672.1"/>
    <property type="molecule type" value="Genomic_DNA"/>
</dbReference>
<organism evidence="11 12">
    <name type="scientific">Clavelina lepadiformis</name>
    <name type="common">Light-bulb sea squirt</name>
    <name type="synonym">Ascidia lepadiformis</name>
    <dbReference type="NCBI Taxonomy" id="159417"/>
    <lineage>
        <taxon>Eukaryota</taxon>
        <taxon>Metazoa</taxon>
        <taxon>Chordata</taxon>
        <taxon>Tunicata</taxon>
        <taxon>Ascidiacea</taxon>
        <taxon>Aplousobranchia</taxon>
        <taxon>Clavelinidae</taxon>
        <taxon>Clavelina</taxon>
    </lineage>
</organism>
<reference evidence="11 12" key="1">
    <citation type="submission" date="2024-02" db="EMBL/GenBank/DDBJ databases">
        <authorList>
            <person name="Daric V."/>
            <person name="Darras S."/>
        </authorList>
    </citation>
    <scope>NUCLEOTIDE SEQUENCE [LARGE SCALE GENOMIC DNA]</scope>
</reference>
<dbReference type="InterPro" id="IPR050079">
    <property type="entry name" value="DEAD_box_RNA_helicase"/>
</dbReference>
<dbReference type="PROSITE" id="PS51194">
    <property type="entry name" value="HELICASE_CTER"/>
    <property type="match status" value="1"/>
</dbReference>
<dbReference type="SMART" id="SM00490">
    <property type="entry name" value="HELICc"/>
    <property type="match status" value="1"/>
</dbReference>
<dbReference type="PANTHER" id="PTHR47959">
    <property type="entry name" value="ATP-DEPENDENT RNA HELICASE RHLE-RELATED"/>
    <property type="match status" value="1"/>
</dbReference>
<dbReference type="InterPro" id="IPR014014">
    <property type="entry name" value="RNA_helicase_DEAD_Q_motif"/>
</dbReference>
<sequence>MWNNNNNQIAHSFQTKERTDDVRISENVTFSELLLSDNVLSGLTKSGFYKPSPIQLKAIPLGRCGLDLVVQAKSGTGKTCVFSVIALENTETGSPLLQVLILAPTREIALQIHGVISSIGQDIEGLSVQVFIGGTKLSEDKIKAKRCHIAIGSPGRLMQLIDLGVFVTTNVRLFVLDEADKLVEEGSFQSQINWIFSSLPANKQMIALSATYPELLAEFLTRYMREPTFVRLDPSQPSLLGLKQFYLVTKPCSLPYIMFEEKTQHVIDILSSVSFQQALIFSNYHSRAETICDALNHAGWPSTFISSTLDQSQRIEAIGKLKQFKCRVLISTDLTSRGIDAQNVDMVINMDIPNDWETYMHRIGRAGRFGSRGIAVSVVGPGAEEVKLHSIAAKCNASISALHDVRTLKELKTMPALQVPSDLTTNLSGDRVSEKEQSFDTCASTNGSTSVGVKIRTESWDQLDKDGSLNQHFLTSDNNSSSLLPNDMHSIDDNKDAELNASPDIPLCSDENVGASSTTEPLQKCFPPNVNFEETVSKVPIESMSALDKNQTSSSHSSGTTSSEIPLVPSLMELQIQSQGLRKNIHYLFMNYEELKADFDFHVRTGKFSDAPTFAKVSADKYFENAKSELNKQMEQLNIAAKSEATKSNKTICQETSILPESTDTDKNFQKLDDSSHITGLAGSVTNVRQNSDITNEKLTASSSKTQKSAQGTKVVNALSKKYPMSAAAGLKQVKHWVTNVEQKIPITMESNTLIQTEKFSMDNCDNKPVENIFIRDFERRKSSSDVHPYPSSRVPQPVKKKGVGFEFQMEQNEVESEESEESGTDSNDVDEESSSSYEEESTSSDNSMVDSDECKNETQLPPFAPHLWFPPHCPYPPHYAPYYPSPYPMPAPLTYPSFPPFAPPSFYPWASPSYNEATFSSNLYHWALQHARYQVYNS</sequence>
<evidence type="ECO:0000259" key="9">
    <source>
        <dbReference type="PROSITE" id="PS51194"/>
    </source>
</evidence>
<name>A0ABP0GLP5_CLALP</name>
<feature type="short sequence motif" description="Q motif" evidence="6">
    <location>
        <begin position="28"/>
        <end position="56"/>
    </location>
</feature>
<feature type="compositionally biased region" description="Acidic residues" evidence="7">
    <location>
        <begin position="813"/>
        <end position="843"/>
    </location>
</feature>
<accession>A0ABP0GLP5</accession>
<evidence type="ECO:0000256" key="4">
    <source>
        <dbReference type="ARBA" id="ARBA00022806"/>
    </source>
</evidence>
<dbReference type="Pfam" id="PF00271">
    <property type="entry name" value="Helicase_C"/>
    <property type="match status" value="1"/>
</dbReference>
<dbReference type="InterPro" id="IPR027417">
    <property type="entry name" value="P-loop_NTPase"/>
</dbReference>
<dbReference type="SUPFAM" id="SSF52540">
    <property type="entry name" value="P-loop containing nucleoside triphosphate hydrolases"/>
    <property type="match status" value="1"/>
</dbReference>
<comment type="caution">
    <text evidence="11">The sequence shown here is derived from an EMBL/GenBank/DDBJ whole genome shotgun (WGS) entry which is preliminary data.</text>
</comment>
<feature type="domain" description="Helicase ATP-binding" evidence="8">
    <location>
        <begin position="59"/>
        <end position="230"/>
    </location>
</feature>
<dbReference type="PROSITE" id="PS00039">
    <property type="entry name" value="DEAD_ATP_HELICASE"/>
    <property type="match status" value="1"/>
</dbReference>
<dbReference type="EC" id="3.6.4.13" evidence="1"/>
<feature type="region of interest" description="Disordered" evidence="7">
    <location>
        <begin position="811"/>
        <end position="857"/>
    </location>
</feature>
<dbReference type="PANTHER" id="PTHR47959:SF1">
    <property type="entry name" value="ATP-DEPENDENT RNA HELICASE DBPA"/>
    <property type="match status" value="1"/>
</dbReference>
<dbReference type="Proteomes" id="UP001642483">
    <property type="component" value="Unassembled WGS sequence"/>
</dbReference>
<keyword evidence="2" id="KW-0547">Nucleotide-binding</keyword>
<dbReference type="InterPro" id="IPR000629">
    <property type="entry name" value="RNA-helicase_DEAD-box_CS"/>
</dbReference>
<dbReference type="Gene3D" id="3.40.50.300">
    <property type="entry name" value="P-loop containing nucleotide triphosphate hydrolases"/>
    <property type="match status" value="2"/>
</dbReference>
<feature type="region of interest" description="Disordered" evidence="7">
    <location>
        <begin position="781"/>
        <end position="800"/>
    </location>
</feature>
<evidence type="ECO:0000256" key="7">
    <source>
        <dbReference type="SAM" id="MobiDB-lite"/>
    </source>
</evidence>
<feature type="domain" description="Helicase C-terminal" evidence="9">
    <location>
        <begin position="265"/>
        <end position="412"/>
    </location>
</feature>
<keyword evidence="5" id="KW-0067">ATP-binding</keyword>
<evidence type="ECO:0000256" key="1">
    <source>
        <dbReference type="ARBA" id="ARBA00012552"/>
    </source>
</evidence>
<keyword evidence="3" id="KW-0378">Hydrolase</keyword>
<proteinExistence type="predicted"/>
<keyword evidence="4" id="KW-0347">Helicase</keyword>
<evidence type="ECO:0000256" key="6">
    <source>
        <dbReference type="PROSITE-ProRule" id="PRU00552"/>
    </source>
</evidence>
<gene>
    <name evidence="11" type="ORF">CVLEPA_LOCUS25923</name>
</gene>
<feature type="domain" description="DEAD-box RNA helicase Q" evidence="10">
    <location>
        <begin position="28"/>
        <end position="56"/>
    </location>
</feature>
<evidence type="ECO:0000259" key="10">
    <source>
        <dbReference type="PROSITE" id="PS51195"/>
    </source>
</evidence>
<dbReference type="CDD" id="cd18787">
    <property type="entry name" value="SF2_C_DEAD"/>
    <property type="match status" value="1"/>
</dbReference>
<protein>
    <recommendedName>
        <fullName evidence="1">RNA helicase</fullName>
        <ecNumber evidence="1">3.6.4.13</ecNumber>
    </recommendedName>
</protein>
<dbReference type="PROSITE" id="PS51195">
    <property type="entry name" value="Q_MOTIF"/>
    <property type="match status" value="1"/>
</dbReference>
<evidence type="ECO:0000259" key="8">
    <source>
        <dbReference type="PROSITE" id="PS51192"/>
    </source>
</evidence>
<dbReference type="InterPro" id="IPR001650">
    <property type="entry name" value="Helicase_C-like"/>
</dbReference>
<dbReference type="InterPro" id="IPR014001">
    <property type="entry name" value="Helicase_ATP-bd"/>
</dbReference>
<keyword evidence="12" id="KW-1185">Reference proteome</keyword>
<evidence type="ECO:0000256" key="2">
    <source>
        <dbReference type="ARBA" id="ARBA00022741"/>
    </source>
</evidence>
<dbReference type="CDD" id="cd17943">
    <property type="entry name" value="DEADc_DDX20"/>
    <property type="match status" value="1"/>
</dbReference>
<evidence type="ECO:0000313" key="12">
    <source>
        <dbReference type="Proteomes" id="UP001642483"/>
    </source>
</evidence>
<dbReference type="PROSITE" id="PS51192">
    <property type="entry name" value="HELICASE_ATP_BIND_1"/>
    <property type="match status" value="1"/>
</dbReference>
<evidence type="ECO:0000256" key="5">
    <source>
        <dbReference type="ARBA" id="ARBA00022840"/>
    </source>
</evidence>
<evidence type="ECO:0000256" key="3">
    <source>
        <dbReference type="ARBA" id="ARBA00022801"/>
    </source>
</evidence>
<evidence type="ECO:0000313" key="11">
    <source>
        <dbReference type="EMBL" id="CAK8692672.1"/>
    </source>
</evidence>
<dbReference type="Pfam" id="PF00270">
    <property type="entry name" value="DEAD"/>
    <property type="match status" value="1"/>
</dbReference>